<gene>
    <name evidence="2" type="ORF">E2C01_005550</name>
</gene>
<dbReference type="OrthoDB" id="6367126at2759"/>
<evidence type="ECO:0000256" key="1">
    <source>
        <dbReference type="SAM" id="MobiDB-lite"/>
    </source>
</evidence>
<dbReference type="EMBL" id="VSRR010000240">
    <property type="protein sequence ID" value="MPC12837.1"/>
    <property type="molecule type" value="Genomic_DNA"/>
</dbReference>
<proteinExistence type="predicted"/>
<organism evidence="2 3">
    <name type="scientific">Portunus trituberculatus</name>
    <name type="common">Swimming crab</name>
    <name type="synonym">Neptunus trituberculatus</name>
    <dbReference type="NCBI Taxonomy" id="210409"/>
    <lineage>
        <taxon>Eukaryota</taxon>
        <taxon>Metazoa</taxon>
        <taxon>Ecdysozoa</taxon>
        <taxon>Arthropoda</taxon>
        <taxon>Crustacea</taxon>
        <taxon>Multicrustacea</taxon>
        <taxon>Malacostraca</taxon>
        <taxon>Eumalacostraca</taxon>
        <taxon>Eucarida</taxon>
        <taxon>Decapoda</taxon>
        <taxon>Pleocyemata</taxon>
        <taxon>Brachyura</taxon>
        <taxon>Eubrachyura</taxon>
        <taxon>Portunoidea</taxon>
        <taxon>Portunidae</taxon>
        <taxon>Portuninae</taxon>
        <taxon>Portunus</taxon>
    </lineage>
</organism>
<dbReference type="AlphaFoldDB" id="A0A5B7CSQ8"/>
<feature type="compositionally biased region" description="Polar residues" evidence="1">
    <location>
        <begin position="76"/>
        <end position="86"/>
    </location>
</feature>
<comment type="caution">
    <text evidence="2">The sequence shown here is derived from an EMBL/GenBank/DDBJ whole genome shotgun (WGS) entry which is preliminary data.</text>
</comment>
<sequence length="96" mass="11240">MDRDEPTTRTNWLWWRADWEALRAELSQTNWEDRLTGTLNEQVEAFTSHLLTLQSKYVPCQTYKSRPGDQPEEQGLATTESKQHPSQLRGIYSCLL</sequence>
<evidence type="ECO:0000313" key="2">
    <source>
        <dbReference type="EMBL" id="MPC12837.1"/>
    </source>
</evidence>
<keyword evidence="3" id="KW-1185">Reference proteome</keyword>
<evidence type="ECO:0000313" key="3">
    <source>
        <dbReference type="Proteomes" id="UP000324222"/>
    </source>
</evidence>
<name>A0A5B7CSQ8_PORTR</name>
<accession>A0A5B7CSQ8</accession>
<feature type="region of interest" description="Disordered" evidence="1">
    <location>
        <begin position="62"/>
        <end position="89"/>
    </location>
</feature>
<protein>
    <submittedName>
        <fullName evidence="2">Uncharacterized protein</fullName>
    </submittedName>
</protein>
<reference evidence="2 3" key="1">
    <citation type="submission" date="2019-05" db="EMBL/GenBank/DDBJ databases">
        <title>Another draft genome of Portunus trituberculatus and its Hox gene families provides insights of decapod evolution.</title>
        <authorList>
            <person name="Jeong J.-H."/>
            <person name="Song I."/>
            <person name="Kim S."/>
            <person name="Choi T."/>
            <person name="Kim D."/>
            <person name="Ryu S."/>
            <person name="Kim W."/>
        </authorList>
    </citation>
    <scope>NUCLEOTIDE SEQUENCE [LARGE SCALE GENOMIC DNA]</scope>
    <source>
        <tissue evidence="2">Muscle</tissue>
    </source>
</reference>
<dbReference type="Proteomes" id="UP000324222">
    <property type="component" value="Unassembled WGS sequence"/>
</dbReference>